<name>A0A2S6I8V1_9BACT</name>
<keyword evidence="3" id="KW-1185">Reference proteome</keyword>
<accession>A0A2S6I8V1</accession>
<organism evidence="2 3">
    <name type="scientific">Neolewinella xylanilytica</name>
    <dbReference type="NCBI Taxonomy" id="1514080"/>
    <lineage>
        <taxon>Bacteria</taxon>
        <taxon>Pseudomonadati</taxon>
        <taxon>Bacteroidota</taxon>
        <taxon>Saprospiria</taxon>
        <taxon>Saprospirales</taxon>
        <taxon>Lewinellaceae</taxon>
        <taxon>Neolewinella</taxon>
    </lineage>
</organism>
<dbReference type="InterPro" id="IPR006533">
    <property type="entry name" value="T6SS_Vgr_RhsGE"/>
</dbReference>
<reference evidence="2 3" key="1">
    <citation type="submission" date="2018-02" db="EMBL/GenBank/DDBJ databases">
        <title>Genomic Encyclopedia of Archaeal and Bacterial Type Strains, Phase II (KMG-II): from individual species to whole genera.</title>
        <authorList>
            <person name="Goeker M."/>
        </authorList>
    </citation>
    <scope>NUCLEOTIDE SEQUENCE [LARGE SCALE GENOMIC DNA]</scope>
    <source>
        <strain evidence="2 3">DSM 29526</strain>
    </source>
</reference>
<dbReference type="InterPro" id="IPR006531">
    <property type="entry name" value="Gp5/Vgr_OB"/>
</dbReference>
<evidence type="ECO:0000313" key="2">
    <source>
        <dbReference type="EMBL" id="PPK87921.1"/>
    </source>
</evidence>
<dbReference type="RefSeq" id="WP_104418500.1">
    <property type="nucleotide sequence ID" value="NZ_PTJC01000005.1"/>
</dbReference>
<feature type="domain" description="Gp5/Type VI secretion system Vgr protein OB-fold" evidence="1">
    <location>
        <begin position="379"/>
        <end position="452"/>
    </location>
</feature>
<dbReference type="NCBIfam" id="TIGR01646">
    <property type="entry name" value="vgr_GE"/>
    <property type="match status" value="1"/>
</dbReference>
<dbReference type="AlphaFoldDB" id="A0A2S6I8V1"/>
<dbReference type="Pfam" id="PF04717">
    <property type="entry name" value="Phage_base_V"/>
    <property type="match status" value="1"/>
</dbReference>
<dbReference type="OrthoDB" id="1907165at2"/>
<gene>
    <name evidence="2" type="ORF">CLV84_0880</name>
</gene>
<sequence length="573" mass="60269">MTAESRLIPTVAPPTAVSFTVLSDGEDLGPGLPVLSVIVDREVNRIPSATIILQDGSLADQTFQLSESGSFDPGKEIELSMGYQGTNELVFKGVIVGQRIRLSGDRSLLTVTCKDAAFRMTINRQSRYFTDQKDADALESLIAAAGLTADVADTGEIVPELTQHLSTDWDFIVSRAEANGMIVIVLDGEVIVKVPELSPTPALALEYGANLMAFDAEVDARHQHVEVESHAWRAAEDETVVETNPPVAPGTGDYGSEKLAEVHQQAPYKQVHGGGLEPAELIGWSAATARFSELGRVRGTVRFQGTSDVGVGDTVTLDKLGAVYNGKAYVSGIRQELSAGKWTTTAQLGIQPERFTERYNVSAPAAAGLLPATSGLHVATVVQMHDDPAGEARILISLPATAPEGAGNWARLAAGLGGNGAGLTFRPAVGDEVVVGFLHSDPRYPIILGGLHSSGRPAPFPPTEDNYETGYVSRGGLRLVFDDEDESALLETPSGDSLQLTGKDGTIAIKDQNGNKIELSASGITIESASDLTLKATGSVKVDGTSVEIKSSATGKFEAGATLTLKGSLVQIN</sequence>
<proteinExistence type="predicted"/>
<dbReference type="SUPFAM" id="SSF69255">
    <property type="entry name" value="gp5 N-terminal domain-like"/>
    <property type="match status" value="1"/>
</dbReference>
<dbReference type="SUPFAM" id="SSF69279">
    <property type="entry name" value="Phage tail proteins"/>
    <property type="match status" value="1"/>
</dbReference>
<dbReference type="Gene3D" id="2.40.50.230">
    <property type="entry name" value="Gp5 N-terminal domain"/>
    <property type="match status" value="1"/>
</dbReference>
<evidence type="ECO:0000259" key="1">
    <source>
        <dbReference type="Pfam" id="PF04717"/>
    </source>
</evidence>
<dbReference type="EMBL" id="PTJC01000005">
    <property type="protein sequence ID" value="PPK87921.1"/>
    <property type="molecule type" value="Genomic_DNA"/>
</dbReference>
<evidence type="ECO:0000313" key="3">
    <source>
        <dbReference type="Proteomes" id="UP000237662"/>
    </source>
</evidence>
<dbReference type="Proteomes" id="UP000237662">
    <property type="component" value="Unassembled WGS sequence"/>
</dbReference>
<protein>
    <submittedName>
        <fullName evidence="2">Rhs element Vgr protein</fullName>
    </submittedName>
</protein>
<comment type="caution">
    <text evidence="2">The sequence shown here is derived from an EMBL/GenBank/DDBJ whole genome shotgun (WGS) entry which is preliminary data.</text>
</comment>
<dbReference type="InterPro" id="IPR037026">
    <property type="entry name" value="Vgr_OB-fold_dom_sf"/>
</dbReference>